<dbReference type="GeneID" id="73339614"/>
<gene>
    <name evidence="2" type="ORF">CLUP02_05598</name>
</gene>
<dbReference type="KEGG" id="clup:CLUP02_05598"/>
<name>A0A9Q8SMI5_9PEZI</name>
<evidence type="ECO:0000256" key="1">
    <source>
        <dbReference type="SAM" id="MobiDB-lite"/>
    </source>
</evidence>
<dbReference type="RefSeq" id="XP_049141747.1">
    <property type="nucleotide sequence ID" value="XM_049284604.1"/>
</dbReference>
<proteinExistence type="predicted"/>
<feature type="region of interest" description="Disordered" evidence="1">
    <location>
        <begin position="47"/>
        <end position="67"/>
    </location>
</feature>
<sequence>MLIRPSIGLIVKMALAEAAHPLIPVVRRVSSFGGHRLLLKFCTDKPLDSSSGNQSQRHARGANNECPPPRFVAQLDFLEAANIEPSRGQLCKPLIWWSNESNDELCREVPSTTRRPLSAAWHISGRFGRPSHWLCGIALASDDAAATSKSFSRAWTLTDPYHSRAGAGGVGLLTASPDHDPAKAELSCLDRSSIPILDWPSRLVQQLGDGQASTLTPLALLTDWREPLQTGLLSVASICLNVEEWTVKTGRSRLRWLGLSKPLEWPAARG</sequence>
<reference evidence="2" key="1">
    <citation type="journal article" date="2021" name="Mol. Plant Microbe Interact.">
        <title>Complete Genome Sequence of the Plant-Pathogenic Fungus Colletotrichum lupini.</title>
        <authorList>
            <person name="Baroncelli R."/>
            <person name="Pensec F."/>
            <person name="Da Lio D."/>
            <person name="Boufleur T."/>
            <person name="Vicente I."/>
            <person name="Sarrocco S."/>
            <person name="Picot A."/>
            <person name="Baraldi E."/>
            <person name="Sukno S."/>
            <person name="Thon M."/>
            <person name="Le Floch G."/>
        </authorList>
    </citation>
    <scope>NUCLEOTIDE SEQUENCE</scope>
    <source>
        <strain evidence="2">IMI 504893</strain>
    </source>
</reference>
<dbReference type="EMBL" id="CP019475">
    <property type="protein sequence ID" value="UQC80116.1"/>
    <property type="molecule type" value="Genomic_DNA"/>
</dbReference>
<organism evidence="2 3">
    <name type="scientific">Colletotrichum lupini</name>
    <dbReference type="NCBI Taxonomy" id="145971"/>
    <lineage>
        <taxon>Eukaryota</taxon>
        <taxon>Fungi</taxon>
        <taxon>Dikarya</taxon>
        <taxon>Ascomycota</taxon>
        <taxon>Pezizomycotina</taxon>
        <taxon>Sordariomycetes</taxon>
        <taxon>Hypocreomycetidae</taxon>
        <taxon>Glomerellales</taxon>
        <taxon>Glomerellaceae</taxon>
        <taxon>Colletotrichum</taxon>
        <taxon>Colletotrichum acutatum species complex</taxon>
    </lineage>
</organism>
<evidence type="ECO:0000313" key="3">
    <source>
        <dbReference type="Proteomes" id="UP000830671"/>
    </source>
</evidence>
<accession>A0A9Q8SMI5</accession>
<keyword evidence="3" id="KW-1185">Reference proteome</keyword>
<evidence type="ECO:0000313" key="2">
    <source>
        <dbReference type="EMBL" id="UQC80116.1"/>
    </source>
</evidence>
<dbReference type="AlphaFoldDB" id="A0A9Q8SMI5"/>
<protein>
    <submittedName>
        <fullName evidence="2">Uncharacterized protein</fullName>
    </submittedName>
</protein>
<dbReference type="Proteomes" id="UP000830671">
    <property type="component" value="Chromosome 3"/>
</dbReference>